<feature type="coiled-coil region" evidence="2">
    <location>
        <begin position="691"/>
        <end position="718"/>
    </location>
</feature>
<dbReference type="PROSITE" id="PS50088">
    <property type="entry name" value="ANK_REPEAT"/>
    <property type="match status" value="1"/>
</dbReference>
<dbReference type="Gene3D" id="1.10.510.10">
    <property type="entry name" value="Transferase(Phosphotransferase) domain 1"/>
    <property type="match status" value="1"/>
</dbReference>
<proteinExistence type="predicted"/>
<dbReference type="Proteomes" id="UP001190700">
    <property type="component" value="Unassembled WGS sequence"/>
</dbReference>
<dbReference type="GO" id="GO:0005524">
    <property type="term" value="F:ATP binding"/>
    <property type="evidence" value="ECO:0007669"/>
    <property type="project" value="InterPro"/>
</dbReference>
<dbReference type="PROSITE" id="PS50297">
    <property type="entry name" value="ANK_REP_REGION"/>
    <property type="match status" value="1"/>
</dbReference>
<dbReference type="Pfam" id="PF00069">
    <property type="entry name" value="Pkinase"/>
    <property type="match status" value="1"/>
</dbReference>
<feature type="compositionally biased region" description="Basic and acidic residues" evidence="3">
    <location>
        <begin position="364"/>
        <end position="376"/>
    </location>
</feature>
<reference evidence="5 6" key="1">
    <citation type="journal article" date="2015" name="Genome Biol. Evol.">
        <title>Comparative Genomics of a Bacterivorous Green Alga Reveals Evolutionary Causalities and Consequences of Phago-Mixotrophic Mode of Nutrition.</title>
        <authorList>
            <person name="Burns J.A."/>
            <person name="Paasch A."/>
            <person name="Narechania A."/>
            <person name="Kim E."/>
        </authorList>
    </citation>
    <scope>NUCLEOTIDE SEQUENCE [LARGE SCALE GENOMIC DNA]</scope>
    <source>
        <strain evidence="5 6">PLY_AMNH</strain>
    </source>
</reference>
<feature type="compositionally biased region" description="Polar residues" evidence="3">
    <location>
        <begin position="48"/>
        <end position="60"/>
    </location>
</feature>
<evidence type="ECO:0000313" key="5">
    <source>
        <dbReference type="EMBL" id="KAK3255572.1"/>
    </source>
</evidence>
<evidence type="ECO:0000256" key="2">
    <source>
        <dbReference type="SAM" id="Coils"/>
    </source>
</evidence>
<evidence type="ECO:0000256" key="3">
    <source>
        <dbReference type="SAM" id="MobiDB-lite"/>
    </source>
</evidence>
<feature type="domain" description="Protein kinase" evidence="4">
    <location>
        <begin position="50"/>
        <end position="303"/>
    </location>
</feature>
<feature type="compositionally biased region" description="Polar residues" evidence="3">
    <location>
        <begin position="612"/>
        <end position="623"/>
    </location>
</feature>
<comment type="caution">
    <text evidence="5">The sequence shown here is derived from an EMBL/GenBank/DDBJ whole genome shotgun (WGS) entry which is preliminary data.</text>
</comment>
<evidence type="ECO:0000313" key="6">
    <source>
        <dbReference type="Proteomes" id="UP001190700"/>
    </source>
</evidence>
<dbReference type="PROSITE" id="PS50011">
    <property type="entry name" value="PROTEIN_KINASE_DOM"/>
    <property type="match status" value="1"/>
</dbReference>
<dbReference type="Pfam" id="PF00023">
    <property type="entry name" value="Ank"/>
    <property type="match status" value="1"/>
</dbReference>
<dbReference type="InterPro" id="IPR036770">
    <property type="entry name" value="Ankyrin_rpt-contain_sf"/>
</dbReference>
<feature type="compositionally biased region" description="Polar residues" evidence="3">
    <location>
        <begin position="415"/>
        <end position="433"/>
    </location>
</feature>
<dbReference type="SUPFAM" id="SSF56112">
    <property type="entry name" value="Protein kinase-like (PK-like)"/>
    <property type="match status" value="1"/>
</dbReference>
<dbReference type="AlphaFoldDB" id="A0AAE0KP55"/>
<evidence type="ECO:0000259" key="4">
    <source>
        <dbReference type="PROSITE" id="PS50011"/>
    </source>
</evidence>
<dbReference type="EMBL" id="LGRX02022477">
    <property type="protein sequence ID" value="KAK3255572.1"/>
    <property type="molecule type" value="Genomic_DNA"/>
</dbReference>
<feature type="region of interest" description="Disordered" evidence="3">
    <location>
        <begin position="612"/>
        <end position="637"/>
    </location>
</feature>
<dbReference type="InterPro" id="IPR000719">
    <property type="entry name" value="Prot_kinase_dom"/>
</dbReference>
<gene>
    <name evidence="5" type="ORF">CYMTET_35251</name>
</gene>
<dbReference type="GO" id="GO:0004674">
    <property type="term" value="F:protein serine/threonine kinase activity"/>
    <property type="evidence" value="ECO:0007669"/>
    <property type="project" value="TreeGrafter"/>
</dbReference>
<sequence>MFLVFGVDRAVGTCAPRHAKALHTLDYLKDIIPQKRKEGMNDKKSEQKSSSSGAPHQAGQNGIAKPVSKSSQRFALKSYLQPNDEEIWSRMMEESAMLEKLDHPNVACCLQRSCPTSTDTHGQQRQELRLMIELFARGSLEDLLANVRSPLSENDVLSYFHCALSAVVYIHREGMVHRNIKPSNLFVKDDGGLKLGDFGIERTSTSREQDAEKTSATGMLDYVAPEARNASGEYSTASDVWSLACVLCYLCNQPDGHMSTYQIPTYYSSWLEPLLLSMLMTNPTRRPSAESIMAALKYQEGRFSSRYDLPDKAAMAPTAGDLITNFQRQATGSHTRAAPPPATVQSPLTTPVLKSLNMVSGAKHSMEHEVQTERDVPANTISHDSPRLRKLNVHPNPMYGLEEAENSGRDPQPEENGNLSNGSGTESQTSEAANRNLSMEGMRHPVTAAHSLKLLQAVQATMPPERLPLEPQTLDLASASSKPTFPAFMFTNNEYNQDDVRSPSESVKSMLSVSTVCEPSTLDASMALTSPRSVKGSADLRRFLELKNAGEYHQAILPLVDARTWKEDLENISLDDLLDAGVKKAASLRILRAVRDRMQDLESLLRRTYSESLRPSDAGSNRPSEVEDQGSMKSERIGSEIGSVYEDAMSEVSEARGDGSTVSSFRSPSLWEAFVPSTSRAMEVIAEDPNAEKVEKLEKRITEIYEQYREELKEKLEQQAGTWMESTKFQLDKLKAELREERGHSAAKDAEIQLVVDERNELERRLAEEAVQCAELRQVIEELKEEQQRLTSGTLRGLAQRGEASAVEILLMKGADPNDESERDPDLATPLHNAAKCGHAATSEMLIRGGSTVDARDIVSHHISVAPTRCASPRLLCAYCWNLQCLLISLM</sequence>
<feature type="compositionally biased region" description="Basic and acidic residues" evidence="3">
    <location>
        <begin position="37"/>
        <end position="47"/>
    </location>
</feature>
<name>A0AAE0KP55_9CHLO</name>
<dbReference type="InterPro" id="IPR011009">
    <property type="entry name" value="Kinase-like_dom_sf"/>
</dbReference>
<dbReference type="GO" id="GO:0005737">
    <property type="term" value="C:cytoplasm"/>
    <property type="evidence" value="ECO:0007669"/>
    <property type="project" value="TreeGrafter"/>
</dbReference>
<dbReference type="PANTHER" id="PTHR24361">
    <property type="entry name" value="MITOGEN-ACTIVATED KINASE KINASE KINASE"/>
    <property type="match status" value="1"/>
</dbReference>
<protein>
    <recommendedName>
        <fullName evidence="4">Protein kinase domain-containing protein</fullName>
    </recommendedName>
</protein>
<keyword evidence="2" id="KW-0175">Coiled coil</keyword>
<feature type="repeat" description="ANK" evidence="1">
    <location>
        <begin position="826"/>
        <end position="858"/>
    </location>
</feature>
<evidence type="ECO:0000256" key="1">
    <source>
        <dbReference type="PROSITE-ProRule" id="PRU00023"/>
    </source>
</evidence>
<organism evidence="5 6">
    <name type="scientific">Cymbomonas tetramitiformis</name>
    <dbReference type="NCBI Taxonomy" id="36881"/>
    <lineage>
        <taxon>Eukaryota</taxon>
        <taxon>Viridiplantae</taxon>
        <taxon>Chlorophyta</taxon>
        <taxon>Pyramimonadophyceae</taxon>
        <taxon>Pyramimonadales</taxon>
        <taxon>Pyramimonadaceae</taxon>
        <taxon>Cymbomonas</taxon>
    </lineage>
</organism>
<dbReference type="InterPro" id="IPR002110">
    <property type="entry name" value="Ankyrin_rpt"/>
</dbReference>
<dbReference type="SUPFAM" id="SSF48403">
    <property type="entry name" value="Ankyrin repeat"/>
    <property type="match status" value="1"/>
</dbReference>
<keyword evidence="6" id="KW-1185">Reference proteome</keyword>
<dbReference type="InterPro" id="IPR053235">
    <property type="entry name" value="Ser_Thr_kinase"/>
</dbReference>
<feature type="coiled-coil region" evidence="2">
    <location>
        <begin position="752"/>
        <end position="793"/>
    </location>
</feature>
<keyword evidence="1" id="KW-0040">ANK repeat</keyword>
<dbReference type="CDD" id="cd00180">
    <property type="entry name" value="PKc"/>
    <property type="match status" value="1"/>
</dbReference>
<dbReference type="Gene3D" id="1.25.40.20">
    <property type="entry name" value="Ankyrin repeat-containing domain"/>
    <property type="match status" value="1"/>
</dbReference>
<feature type="region of interest" description="Disordered" evidence="3">
    <location>
        <begin position="363"/>
        <end position="433"/>
    </location>
</feature>
<accession>A0AAE0KP55</accession>
<feature type="region of interest" description="Disordered" evidence="3">
    <location>
        <begin position="37"/>
        <end position="69"/>
    </location>
</feature>